<protein>
    <submittedName>
        <fullName evidence="1">Uncharacterized protein</fullName>
    </submittedName>
</protein>
<dbReference type="Proteomes" id="UP000326659">
    <property type="component" value="Chromosome"/>
</dbReference>
<evidence type="ECO:0000313" key="2">
    <source>
        <dbReference type="Proteomes" id="UP000326659"/>
    </source>
</evidence>
<dbReference type="AlphaFoldDB" id="A0A9X7MZ97"/>
<reference evidence="1 2" key="1">
    <citation type="submission" date="2019-09" db="EMBL/GenBank/DDBJ databases">
        <title>Prosopis cineraria nodule microbiome.</title>
        <authorList>
            <person name="Chaluvadi S.R."/>
            <person name="Ali R."/>
            <person name="Wang X."/>
        </authorList>
    </citation>
    <scope>NUCLEOTIDE SEQUENCE [LARGE SCALE GENOMIC DNA]</scope>
    <source>
        <strain evidence="1 2">BG1</strain>
    </source>
</reference>
<dbReference type="OrthoDB" id="7031782at2"/>
<sequence length="140" mass="15334">MECLLYVLAEAKSQEHLAQVLLNLSVEKPVIEDDVEPQWQPLFLALEFLPMPDSALTLKDERLLVSWPIQPTTSPCRYLEALQGADLRLLGVMEAYEDGGYQTIALDTSGKNGRFSEEPVFCAPGRVAAILGAGSTGLQN</sequence>
<keyword evidence="2" id="KW-1185">Reference proteome</keyword>
<proteinExistence type="predicted"/>
<dbReference type="EMBL" id="CP043626">
    <property type="protein sequence ID" value="QEY72015.1"/>
    <property type="molecule type" value="Genomic_DNA"/>
</dbReference>
<evidence type="ECO:0000313" key="1">
    <source>
        <dbReference type="EMBL" id="QEY72015.1"/>
    </source>
</evidence>
<gene>
    <name evidence="1" type="ORF">F1C79_10540</name>
</gene>
<name>A0A9X7MZ97_PSEDE</name>
<organism evidence="1 2">
    <name type="scientific">Pseudomonas denitrificans</name>
    <dbReference type="NCBI Taxonomy" id="43306"/>
    <lineage>
        <taxon>Bacteria</taxon>
        <taxon>Pseudomonadati</taxon>
        <taxon>Pseudomonadota</taxon>
        <taxon>Gammaproteobacteria</taxon>
        <taxon>Pseudomonadales</taxon>
        <taxon>Pseudomonadaceae</taxon>
        <taxon>Halopseudomonas</taxon>
    </lineage>
</organism>
<accession>A0A9X7MZ97</accession>
<dbReference type="RefSeq" id="WP_151187360.1">
    <property type="nucleotide sequence ID" value="NZ_CP043626.1"/>
</dbReference>
<dbReference type="KEGG" id="pden:F1C79_10540"/>